<dbReference type="InterPro" id="IPR006204">
    <property type="entry name" value="GHMP_kinase_N_dom"/>
</dbReference>
<dbReference type="InterPro" id="IPR014721">
    <property type="entry name" value="Ribsml_uS5_D2-typ_fold_subgr"/>
</dbReference>
<dbReference type="Pfam" id="PF08544">
    <property type="entry name" value="GHMP_kinases_C"/>
    <property type="match status" value="1"/>
</dbReference>
<evidence type="ECO:0000256" key="3">
    <source>
        <dbReference type="ARBA" id="ARBA00022741"/>
    </source>
</evidence>
<dbReference type="SUPFAM" id="SSF55060">
    <property type="entry name" value="GHMP Kinase, C-terminal domain"/>
    <property type="match status" value="1"/>
</dbReference>
<dbReference type="AlphaFoldDB" id="A0A6J4U4W0"/>
<dbReference type="PANTHER" id="PTHR10457:SF7">
    <property type="entry name" value="GALACTOKINASE-RELATED"/>
    <property type="match status" value="1"/>
</dbReference>
<evidence type="ECO:0000259" key="10">
    <source>
        <dbReference type="Pfam" id="PF10509"/>
    </source>
</evidence>
<keyword evidence="4 11" id="KW-0418">Kinase</keyword>
<keyword evidence="6" id="KW-0299">Galactose metabolism</keyword>
<feature type="domain" description="GHMP kinase N-terminal" evidence="8">
    <location>
        <begin position="123"/>
        <end position="195"/>
    </location>
</feature>
<dbReference type="PROSITE" id="PS00627">
    <property type="entry name" value="GHMP_KINASES_ATP"/>
    <property type="match status" value="1"/>
</dbReference>
<dbReference type="Pfam" id="PF10509">
    <property type="entry name" value="GalKase_gal_bdg"/>
    <property type="match status" value="1"/>
</dbReference>
<keyword evidence="6" id="KW-0119">Carbohydrate metabolism</keyword>
<keyword evidence="5" id="KW-0067">ATP-binding</keyword>
<dbReference type="EMBL" id="CADCWG010000032">
    <property type="protein sequence ID" value="CAA9538265.1"/>
    <property type="molecule type" value="Genomic_DNA"/>
</dbReference>
<proteinExistence type="inferred from homology"/>
<name>A0A6J4U4W0_9BACT</name>
<comment type="similarity">
    <text evidence="1">Belongs to the GHMP kinase family. GalK subfamily.</text>
</comment>
<dbReference type="InterPro" id="IPR006203">
    <property type="entry name" value="GHMP_knse_ATP-bd_CS"/>
</dbReference>
<dbReference type="EC" id="2.7.1.6" evidence="11"/>
<protein>
    <submittedName>
        <fullName evidence="11">Galactokinase</fullName>
        <ecNumber evidence="11">2.7.1.6</ecNumber>
    </submittedName>
</protein>
<dbReference type="PRINTS" id="PR00959">
    <property type="entry name" value="MEVGALKINASE"/>
</dbReference>
<evidence type="ECO:0000256" key="1">
    <source>
        <dbReference type="ARBA" id="ARBA00006566"/>
    </source>
</evidence>
<sequence length="410" mass="42635">MVASGEATPAPDAGSRARSAGEAAFGPDWKPAWRASAPGRIELLGNHLDYNGGPVLAAAIDRSVVVLADGGGEPGAVEAVFADTDRSREEVNAAELGDWRNHGAPSGPADYLRGVIAEAGARGNALRSPARLALAGDVPLGFGLSSSAAVCVAMVLAAVERPPGGADLVRIAQGAEHRAGAPVGGMDQSASVAGGVVLFDGETLGVERLEPDLGQYVFAVVDSGVKRSVGASAYPTRVREARQALDLAREILGEDVPNAASLRRQHLEALEAAAQRDSRLRRELLKRLRHIVTETARVEEGVGAIRAGDWAAFGHLMTASGRSSAMDYEISHPKVEELVGETLAVDGVLGARMMGGGGGGTALSLLERSAVERLDATLRGGYYRRYEMADRPDLIQVCRFAPGAVLESLA</sequence>
<dbReference type="Pfam" id="PF00288">
    <property type="entry name" value="GHMP_kinases_N"/>
    <property type="match status" value="1"/>
</dbReference>
<dbReference type="InterPro" id="IPR006206">
    <property type="entry name" value="Mevalonate/galactokinase"/>
</dbReference>
<dbReference type="InterPro" id="IPR036554">
    <property type="entry name" value="GHMP_kinase_C_sf"/>
</dbReference>
<dbReference type="Gene3D" id="3.30.70.890">
    <property type="entry name" value="GHMP kinase, C-terminal domain"/>
    <property type="match status" value="1"/>
</dbReference>
<evidence type="ECO:0000313" key="11">
    <source>
        <dbReference type="EMBL" id="CAA9538265.1"/>
    </source>
</evidence>
<evidence type="ECO:0000256" key="2">
    <source>
        <dbReference type="ARBA" id="ARBA00022679"/>
    </source>
</evidence>
<dbReference type="GO" id="GO:0005829">
    <property type="term" value="C:cytosol"/>
    <property type="evidence" value="ECO:0007669"/>
    <property type="project" value="TreeGrafter"/>
</dbReference>
<dbReference type="PANTHER" id="PTHR10457">
    <property type="entry name" value="MEVALONATE KINASE/GALACTOKINASE"/>
    <property type="match status" value="1"/>
</dbReference>
<feature type="domain" description="Galactokinase N-terminal" evidence="10">
    <location>
        <begin position="23"/>
        <end position="68"/>
    </location>
</feature>
<feature type="domain" description="GHMP kinase C-terminal" evidence="9">
    <location>
        <begin position="304"/>
        <end position="373"/>
    </location>
</feature>
<reference evidence="11" key="1">
    <citation type="submission" date="2020-02" db="EMBL/GenBank/DDBJ databases">
        <authorList>
            <person name="Meier V. D."/>
        </authorList>
    </citation>
    <scope>NUCLEOTIDE SEQUENCE</scope>
    <source>
        <strain evidence="11">AVDCRST_MAG49</strain>
    </source>
</reference>
<evidence type="ECO:0000256" key="5">
    <source>
        <dbReference type="ARBA" id="ARBA00022840"/>
    </source>
</evidence>
<dbReference type="Gene3D" id="3.30.230.10">
    <property type="match status" value="1"/>
</dbReference>
<feature type="region of interest" description="Disordered" evidence="7">
    <location>
        <begin position="1"/>
        <end position="29"/>
    </location>
</feature>
<feature type="compositionally biased region" description="Low complexity" evidence="7">
    <location>
        <begin position="13"/>
        <end position="24"/>
    </location>
</feature>
<keyword evidence="2 11" id="KW-0808">Transferase</keyword>
<evidence type="ECO:0000259" key="8">
    <source>
        <dbReference type="Pfam" id="PF00288"/>
    </source>
</evidence>
<dbReference type="SUPFAM" id="SSF54211">
    <property type="entry name" value="Ribosomal protein S5 domain 2-like"/>
    <property type="match status" value="1"/>
</dbReference>
<dbReference type="InterPro" id="IPR019539">
    <property type="entry name" value="GalKase_N"/>
</dbReference>
<dbReference type="PIRSF" id="PIRSF000530">
    <property type="entry name" value="Galactokinase"/>
    <property type="match status" value="1"/>
</dbReference>
<dbReference type="GO" id="GO:0005524">
    <property type="term" value="F:ATP binding"/>
    <property type="evidence" value="ECO:0007669"/>
    <property type="project" value="UniProtKB-KW"/>
</dbReference>
<evidence type="ECO:0000256" key="7">
    <source>
        <dbReference type="SAM" id="MobiDB-lite"/>
    </source>
</evidence>
<organism evidence="11">
    <name type="scientific">uncultured Thermomicrobiales bacterium</name>
    <dbReference type="NCBI Taxonomy" id="1645740"/>
    <lineage>
        <taxon>Bacteria</taxon>
        <taxon>Pseudomonadati</taxon>
        <taxon>Thermomicrobiota</taxon>
        <taxon>Thermomicrobia</taxon>
        <taxon>Thermomicrobiales</taxon>
        <taxon>environmental samples</taxon>
    </lineage>
</organism>
<dbReference type="PRINTS" id="PR00473">
    <property type="entry name" value="GALCTOKINASE"/>
</dbReference>
<dbReference type="InterPro" id="IPR013750">
    <property type="entry name" value="GHMP_kinase_C_dom"/>
</dbReference>
<gene>
    <name evidence="11" type="ORF">AVDCRST_MAG49-549</name>
</gene>
<dbReference type="GO" id="GO:0006012">
    <property type="term" value="P:galactose metabolic process"/>
    <property type="evidence" value="ECO:0007669"/>
    <property type="project" value="UniProtKB-KW"/>
</dbReference>
<dbReference type="GO" id="GO:0004335">
    <property type="term" value="F:galactokinase activity"/>
    <property type="evidence" value="ECO:0007669"/>
    <property type="project" value="UniProtKB-EC"/>
</dbReference>
<keyword evidence="3" id="KW-0547">Nucleotide-binding</keyword>
<evidence type="ECO:0000256" key="6">
    <source>
        <dbReference type="ARBA" id="ARBA00023144"/>
    </source>
</evidence>
<accession>A0A6J4U4W0</accession>
<evidence type="ECO:0000256" key="4">
    <source>
        <dbReference type="ARBA" id="ARBA00022777"/>
    </source>
</evidence>
<dbReference type="InterPro" id="IPR000705">
    <property type="entry name" value="Galactokinase"/>
</dbReference>
<dbReference type="InterPro" id="IPR020568">
    <property type="entry name" value="Ribosomal_Su5_D2-typ_SF"/>
</dbReference>
<evidence type="ECO:0000259" key="9">
    <source>
        <dbReference type="Pfam" id="PF08544"/>
    </source>
</evidence>